<dbReference type="PANTHER" id="PTHR30037:SF4">
    <property type="entry name" value="DNA-3-METHYLADENINE GLYCOSYLASE I"/>
    <property type="match status" value="1"/>
</dbReference>
<protein>
    <recommendedName>
        <fullName evidence="5">DNA-3-methyladenine glycosylase I</fullName>
    </recommendedName>
</protein>
<evidence type="ECO:0000313" key="3">
    <source>
        <dbReference type="EMBL" id="KAF9578811.1"/>
    </source>
</evidence>
<proteinExistence type="predicted"/>
<evidence type="ECO:0008006" key="5">
    <source>
        <dbReference type="Google" id="ProtNLM"/>
    </source>
</evidence>
<dbReference type="GO" id="GO:0046872">
    <property type="term" value="F:metal ion binding"/>
    <property type="evidence" value="ECO:0007669"/>
    <property type="project" value="UniProtKB-KW"/>
</dbReference>
<gene>
    <name evidence="3" type="ORF">BGW38_005221</name>
</gene>
<sequence>MTSKGIPIKAVKSVEMDAEKTLDTTENSKKRRAPTTTTTSSSSPAKRVAKTATTQGSKKKSSASEQQQPEFQDDGKVRCSWAANPKYPLLQQYHDHEWCTQGGFDRSNRHLFEMLILEGAQAGLSWSTILHKREAYRRSYDQFDYHLIANQYTSPESTNRLLDPESGIVRNRLKIEASMTNARAFVTLLKEFSPDQMALEDTNGFWTFLQQYKKEISPATKKRVQAHIDGKAKGPLEFQTTSAESDRLSADLKKRGFKFVGSTIMFSYMQAVGLEMDEYHHFPSCFLHPLNNKTLD</sequence>
<dbReference type="InterPro" id="IPR052891">
    <property type="entry name" value="DNA-3mA_glycosylase"/>
</dbReference>
<keyword evidence="1" id="KW-0479">Metal-binding</keyword>
<dbReference type="InterPro" id="IPR011257">
    <property type="entry name" value="DNA_glycosylase"/>
</dbReference>
<feature type="binding site" evidence="1">
    <location>
        <position position="94"/>
    </location>
    <ligand>
        <name>Zn(2+)</name>
        <dbReference type="ChEBI" id="CHEBI:29105"/>
    </ligand>
</feature>
<feature type="compositionally biased region" description="Basic and acidic residues" evidence="2">
    <location>
        <begin position="12"/>
        <end position="28"/>
    </location>
</feature>
<name>A0A9P6FQ85_9FUNG</name>
<dbReference type="GO" id="GO:0008725">
    <property type="term" value="F:DNA-3-methyladenine glycosylase activity"/>
    <property type="evidence" value="ECO:0007669"/>
    <property type="project" value="InterPro"/>
</dbReference>
<dbReference type="PANTHER" id="PTHR30037">
    <property type="entry name" value="DNA-3-METHYLADENINE GLYCOSYLASE 1"/>
    <property type="match status" value="1"/>
</dbReference>
<keyword evidence="4" id="KW-1185">Reference proteome</keyword>
<evidence type="ECO:0000313" key="4">
    <source>
        <dbReference type="Proteomes" id="UP000780801"/>
    </source>
</evidence>
<reference evidence="3" key="1">
    <citation type="journal article" date="2020" name="Fungal Divers.">
        <title>Resolving the Mortierellaceae phylogeny through synthesis of multi-gene phylogenetics and phylogenomics.</title>
        <authorList>
            <person name="Vandepol N."/>
            <person name="Liber J."/>
            <person name="Desiro A."/>
            <person name="Na H."/>
            <person name="Kennedy M."/>
            <person name="Barry K."/>
            <person name="Grigoriev I.V."/>
            <person name="Miller A.N."/>
            <person name="O'Donnell K."/>
            <person name="Stajich J.E."/>
            <person name="Bonito G."/>
        </authorList>
    </citation>
    <scope>NUCLEOTIDE SEQUENCE</scope>
    <source>
        <strain evidence="3">KOD1015</strain>
    </source>
</reference>
<dbReference type="Gene3D" id="1.10.340.30">
    <property type="entry name" value="Hypothetical protein, domain 2"/>
    <property type="match status" value="1"/>
</dbReference>
<dbReference type="Pfam" id="PF03352">
    <property type="entry name" value="Adenine_glyco"/>
    <property type="match status" value="1"/>
</dbReference>
<dbReference type="OrthoDB" id="3941538at2759"/>
<feature type="binding site" evidence="1">
    <location>
        <position position="79"/>
    </location>
    <ligand>
        <name>Zn(2+)</name>
        <dbReference type="ChEBI" id="CHEBI:29105"/>
    </ligand>
</feature>
<feature type="binding site" evidence="1">
    <location>
        <position position="281"/>
    </location>
    <ligand>
        <name>Zn(2+)</name>
        <dbReference type="ChEBI" id="CHEBI:29105"/>
    </ligand>
</feature>
<keyword evidence="1" id="KW-0862">Zinc</keyword>
<dbReference type="Proteomes" id="UP000780801">
    <property type="component" value="Unassembled WGS sequence"/>
</dbReference>
<organism evidence="3 4">
    <name type="scientific">Lunasporangiospora selenospora</name>
    <dbReference type="NCBI Taxonomy" id="979761"/>
    <lineage>
        <taxon>Eukaryota</taxon>
        <taxon>Fungi</taxon>
        <taxon>Fungi incertae sedis</taxon>
        <taxon>Mucoromycota</taxon>
        <taxon>Mortierellomycotina</taxon>
        <taxon>Mortierellomycetes</taxon>
        <taxon>Mortierellales</taxon>
        <taxon>Mortierellaceae</taxon>
        <taxon>Lunasporangiospora</taxon>
    </lineage>
</organism>
<dbReference type="InterPro" id="IPR005019">
    <property type="entry name" value="Adenine_glyco"/>
</dbReference>
<accession>A0A9P6FQ85</accession>
<dbReference type="EMBL" id="JAABOA010003303">
    <property type="protein sequence ID" value="KAF9578811.1"/>
    <property type="molecule type" value="Genomic_DNA"/>
</dbReference>
<evidence type="ECO:0000256" key="2">
    <source>
        <dbReference type="SAM" id="MobiDB-lite"/>
    </source>
</evidence>
<feature type="region of interest" description="Disordered" evidence="2">
    <location>
        <begin position="1"/>
        <end position="77"/>
    </location>
</feature>
<dbReference type="GO" id="GO:0006284">
    <property type="term" value="P:base-excision repair"/>
    <property type="evidence" value="ECO:0007669"/>
    <property type="project" value="InterPro"/>
</dbReference>
<dbReference type="SUPFAM" id="SSF48150">
    <property type="entry name" value="DNA-glycosylase"/>
    <property type="match status" value="1"/>
</dbReference>
<dbReference type="AlphaFoldDB" id="A0A9P6FQ85"/>
<feature type="compositionally biased region" description="Low complexity" evidence="2">
    <location>
        <begin position="34"/>
        <end position="46"/>
    </location>
</feature>
<feature type="binding site" evidence="1">
    <location>
        <position position="285"/>
    </location>
    <ligand>
        <name>Zn(2+)</name>
        <dbReference type="ChEBI" id="CHEBI:29105"/>
    </ligand>
</feature>
<comment type="caution">
    <text evidence="3">The sequence shown here is derived from an EMBL/GenBank/DDBJ whole genome shotgun (WGS) entry which is preliminary data.</text>
</comment>
<evidence type="ECO:0000256" key="1">
    <source>
        <dbReference type="PIRSR" id="PIRSR605019-1"/>
    </source>
</evidence>